<organism evidence="3 4">
    <name type="scientific">Tectimicrobiota bacterium</name>
    <dbReference type="NCBI Taxonomy" id="2528274"/>
    <lineage>
        <taxon>Bacteria</taxon>
        <taxon>Pseudomonadati</taxon>
        <taxon>Nitrospinota/Tectimicrobiota group</taxon>
        <taxon>Candidatus Tectimicrobiota</taxon>
    </lineage>
</organism>
<dbReference type="SUPFAM" id="SSF89447">
    <property type="entry name" value="AbrB/MazE/MraZ-like"/>
    <property type="match status" value="1"/>
</dbReference>
<name>A0A933GNZ2_UNCTE</name>
<sequence length="94" mass="10667">MGTLAKVTTAGQVTLPKEIRERTNMEPGDFVEVEIDDEGHIVLTPKKLVDASQAYFWTEEWQKGERKADEDIKAGRVKRFKTAAEAVKYLKEKA</sequence>
<dbReference type="SMART" id="SM00966">
    <property type="entry name" value="SpoVT_AbrB"/>
    <property type="match status" value="1"/>
</dbReference>
<dbReference type="Pfam" id="PF04014">
    <property type="entry name" value="MazE_antitoxin"/>
    <property type="match status" value="1"/>
</dbReference>
<accession>A0A933GNZ2</accession>
<reference evidence="3" key="1">
    <citation type="submission" date="2020-07" db="EMBL/GenBank/DDBJ databases">
        <title>Huge and variable diversity of episymbiotic CPR bacteria and DPANN archaea in groundwater ecosystems.</title>
        <authorList>
            <person name="He C.Y."/>
            <person name="Keren R."/>
            <person name="Whittaker M."/>
            <person name="Farag I.F."/>
            <person name="Doudna J."/>
            <person name="Cate J.H.D."/>
            <person name="Banfield J.F."/>
        </authorList>
    </citation>
    <scope>NUCLEOTIDE SEQUENCE</scope>
    <source>
        <strain evidence="3">NC_groundwater_1482_Ag_S-0.65um_47_24</strain>
    </source>
</reference>
<evidence type="ECO:0000313" key="4">
    <source>
        <dbReference type="Proteomes" id="UP000772181"/>
    </source>
</evidence>
<evidence type="ECO:0000256" key="1">
    <source>
        <dbReference type="PROSITE-ProRule" id="PRU01076"/>
    </source>
</evidence>
<gene>
    <name evidence="3" type="ORF">HY730_06510</name>
</gene>
<dbReference type="AlphaFoldDB" id="A0A933GNZ2"/>
<dbReference type="GO" id="GO:0003677">
    <property type="term" value="F:DNA binding"/>
    <property type="evidence" value="ECO:0007669"/>
    <property type="project" value="UniProtKB-UniRule"/>
</dbReference>
<dbReference type="PROSITE" id="PS51740">
    <property type="entry name" value="SPOVT_ABRB"/>
    <property type="match status" value="1"/>
</dbReference>
<dbReference type="EMBL" id="JACQWF010000288">
    <property type="protein sequence ID" value="MBI4596015.1"/>
    <property type="molecule type" value="Genomic_DNA"/>
</dbReference>
<dbReference type="InterPro" id="IPR007159">
    <property type="entry name" value="SpoVT-AbrB_dom"/>
</dbReference>
<dbReference type="NCBIfam" id="TIGR01439">
    <property type="entry name" value="lp_hng_hel_AbrB"/>
    <property type="match status" value="1"/>
</dbReference>
<protein>
    <submittedName>
        <fullName evidence="3">AbrB/MazE/SpoVT family DNA-binding domain-containing protein</fullName>
    </submittedName>
</protein>
<evidence type="ECO:0000313" key="3">
    <source>
        <dbReference type="EMBL" id="MBI4596015.1"/>
    </source>
</evidence>
<proteinExistence type="predicted"/>
<comment type="caution">
    <text evidence="3">The sequence shown here is derived from an EMBL/GenBank/DDBJ whole genome shotgun (WGS) entry which is preliminary data.</text>
</comment>
<feature type="domain" description="SpoVT-AbrB" evidence="2">
    <location>
        <begin position="2"/>
        <end position="48"/>
    </location>
</feature>
<dbReference type="Gene3D" id="2.10.260.10">
    <property type="match status" value="1"/>
</dbReference>
<dbReference type="Proteomes" id="UP000772181">
    <property type="component" value="Unassembled WGS sequence"/>
</dbReference>
<dbReference type="InterPro" id="IPR037914">
    <property type="entry name" value="SpoVT-AbrB_sf"/>
</dbReference>
<evidence type="ECO:0000259" key="2">
    <source>
        <dbReference type="PROSITE" id="PS51740"/>
    </source>
</evidence>
<keyword evidence="1 3" id="KW-0238">DNA-binding</keyword>